<evidence type="ECO:0000256" key="6">
    <source>
        <dbReference type="ARBA" id="ARBA00031085"/>
    </source>
</evidence>
<dbReference type="EC" id="4.2.1.47" evidence="4"/>
<dbReference type="Proteomes" id="UP000694395">
    <property type="component" value="Chromosome 30"/>
</dbReference>
<dbReference type="Gene3D" id="3.90.25.10">
    <property type="entry name" value="UDP-galactose 4-epimerase, domain 1"/>
    <property type="match status" value="2"/>
</dbReference>
<protein>
    <recommendedName>
        <fullName evidence="4">GDP-mannose 4,6-dehydratase</fullName>
        <ecNumber evidence="4">4.2.1.47</ecNumber>
    </recommendedName>
    <alternativeName>
        <fullName evidence="6">GDP-D-mannose dehydratase</fullName>
    </alternativeName>
</protein>
<keyword evidence="5" id="KW-0456">Lyase</keyword>
<evidence type="ECO:0000313" key="9">
    <source>
        <dbReference type="Proteomes" id="UP000694395"/>
    </source>
</evidence>
<reference evidence="8" key="3">
    <citation type="submission" date="2025-09" db="UniProtKB">
        <authorList>
            <consortium name="Ensembl"/>
        </authorList>
    </citation>
    <scope>IDENTIFICATION</scope>
</reference>
<dbReference type="InterPro" id="IPR016040">
    <property type="entry name" value="NAD(P)-bd_dom"/>
</dbReference>
<name>A0A8L0DUG3_ONCMY</name>
<dbReference type="GeneTree" id="ENSGT00440000033640"/>
<feature type="domain" description="NAD(P)-binding" evidence="7">
    <location>
        <begin position="50"/>
        <end position="180"/>
    </location>
</feature>
<dbReference type="PANTHER" id="PTHR43715">
    <property type="entry name" value="GDP-MANNOSE 4,6-DEHYDRATASE"/>
    <property type="match status" value="1"/>
</dbReference>
<dbReference type="InterPro" id="IPR006368">
    <property type="entry name" value="GDP_Man_deHydtase"/>
</dbReference>
<comment type="cofactor">
    <cofactor evidence="1">
        <name>NADP(+)</name>
        <dbReference type="ChEBI" id="CHEBI:58349"/>
    </cofactor>
</comment>
<comment type="similarity">
    <text evidence="3">Belongs to the NAD(P)-dependent epimerase/dehydratase family. GDP-mannose 4,6-dehydratase subfamily.</text>
</comment>
<evidence type="ECO:0000256" key="3">
    <source>
        <dbReference type="ARBA" id="ARBA00009263"/>
    </source>
</evidence>
<evidence type="ECO:0000313" key="8">
    <source>
        <dbReference type="Ensembl" id="ENSOMYP00000139954.1"/>
    </source>
</evidence>
<evidence type="ECO:0000256" key="2">
    <source>
        <dbReference type="ARBA" id="ARBA00004912"/>
    </source>
</evidence>
<organism evidence="8 9">
    <name type="scientific">Oncorhynchus mykiss</name>
    <name type="common">Rainbow trout</name>
    <name type="synonym">Salmo gairdneri</name>
    <dbReference type="NCBI Taxonomy" id="8022"/>
    <lineage>
        <taxon>Eukaryota</taxon>
        <taxon>Metazoa</taxon>
        <taxon>Chordata</taxon>
        <taxon>Craniata</taxon>
        <taxon>Vertebrata</taxon>
        <taxon>Euteleostomi</taxon>
        <taxon>Actinopterygii</taxon>
        <taxon>Neopterygii</taxon>
        <taxon>Teleostei</taxon>
        <taxon>Protacanthopterygii</taxon>
        <taxon>Salmoniformes</taxon>
        <taxon>Salmonidae</taxon>
        <taxon>Salmoninae</taxon>
        <taxon>Oncorhynchus</taxon>
    </lineage>
</organism>
<dbReference type="SUPFAM" id="SSF51735">
    <property type="entry name" value="NAD(P)-binding Rossmann-fold domains"/>
    <property type="match status" value="1"/>
</dbReference>
<reference evidence="8" key="1">
    <citation type="submission" date="2020-07" db="EMBL/GenBank/DDBJ databases">
        <title>A long reads based de novo assembly of the rainbow trout Arlee double haploid line genome.</title>
        <authorList>
            <person name="Gao G."/>
            <person name="Palti Y."/>
        </authorList>
    </citation>
    <scope>NUCLEOTIDE SEQUENCE [LARGE SCALE GENOMIC DNA]</scope>
</reference>
<dbReference type="GO" id="GO:0008446">
    <property type="term" value="F:GDP-mannose 4,6-dehydratase activity"/>
    <property type="evidence" value="ECO:0007669"/>
    <property type="project" value="UniProtKB-EC"/>
</dbReference>
<sequence>PLGARETQPRTVFQMAPYFLIMCGLIKSVKFYQASTIELYGKVHPFLPTLTFWEAYNLFAVNGILINHSNFLQWVNYVTRKISRSVAKVHLGQLESISLGNLHSKRDWDHAKDYAEEEEPEDLAIATGEVHSVREFMRSPVGKTIVWEGKDENEVGRCQSTALVNMNVHPKYYRPTEVGSRVCVCVCVCVNAYTMYSTLTSGCLSSTLKGYFGILAMRP</sequence>
<dbReference type="PANTHER" id="PTHR43715:SF1">
    <property type="entry name" value="GDP-MANNOSE 4,6 DEHYDRATASE"/>
    <property type="match status" value="1"/>
</dbReference>
<evidence type="ECO:0000259" key="7">
    <source>
        <dbReference type="Pfam" id="PF16363"/>
    </source>
</evidence>
<evidence type="ECO:0000256" key="4">
    <source>
        <dbReference type="ARBA" id="ARBA00011989"/>
    </source>
</evidence>
<reference evidence="8" key="2">
    <citation type="submission" date="2025-08" db="UniProtKB">
        <authorList>
            <consortium name="Ensembl"/>
        </authorList>
    </citation>
    <scope>IDENTIFICATION</scope>
</reference>
<dbReference type="Ensembl" id="ENSOMYT00000125616.1">
    <property type="protein sequence ID" value="ENSOMYP00000139954.1"/>
    <property type="gene ID" value="ENSOMYG00000032624.2"/>
</dbReference>
<evidence type="ECO:0000256" key="5">
    <source>
        <dbReference type="ARBA" id="ARBA00023239"/>
    </source>
</evidence>
<dbReference type="Pfam" id="PF16363">
    <property type="entry name" value="GDP_Man_Dehyd"/>
    <property type="match status" value="1"/>
</dbReference>
<proteinExistence type="inferred from homology"/>
<dbReference type="AlphaFoldDB" id="A0A8L0DUG3"/>
<dbReference type="GO" id="GO:0042351">
    <property type="term" value="P:'de novo' GDP-L-fucose biosynthetic process"/>
    <property type="evidence" value="ECO:0007669"/>
    <property type="project" value="UniProtKB-UniPathway"/>
</dbReference>
<keyword evidence="9" id="KW-1185">Reference proteome</keyword>
<accession>A0A8L0DUG3</accession>
<dbReference type="InterPro" id="IPR036291">
    <property type="entry name" value="NAD(P)-bd_dom_sf"/>
</dbReference>
<evidence type="ECO:0000256" key="1">
    <source>
        <dbReference type="ARBA" id="ARBA00001937"/>
    </source>
</evidence>
<dbReference type="UniPathway" id="UPA00128">
    <property type="reaction ID" value="UER00190"/>
</dbReference>
<comment type="pathway">
    <text evidence="2">Nucleotide-sugar biosynthesis; GDP-L-fucose biosynthesis via de novo pathway; GDP-L-fucose from GDP-alpha-D-mannose: step 1/2.</text>
</comment>